<name>A0A9N9HLZ8_FUNMO</name>
<accession>A0A9N9HLZ8</accession>
<dbReference type="AlphaFoldDB" id="A0A9N9HLZ8"/>
<feature type="region of interest" description="Disordered" evidence="1">
    <location>
        <begin position="1"/>
        <end position="65"/>
    </location>
</feature>
<feature type="compositionally biased region" description="Polar residues" evidence="1">
    <location>
        <begin position="7"/>
        <end position="29"/>
    </location>
</feature>
<gene>
    <name evidence="2" type="ORF">FMOSSE_LOCUS13294</name>
</gene>
<sequence>VDHNLPQRENQGNGTPTSQANFITVNSIGSPTTQPNTSTQPNVAKDNHNNPVHPVMSMQSEHPNSQLTVPQYQTLTPYQAKAPNMKSKSVNSNSRGVIIRELNVEALKVKIDKASSSKTNNNDDKHQEPVIISDDDMEPQNHMMRQYGERKVLEANNIVSTPVSSKPAIMNTPNNKGKQIVSNKNTSYNAGHNTSNSVRDIEEFVRLFDEIQRSDEDFGLRQIAITRLYHKLTSLGFNIEGHITNLAARGKLDHELLRSFRNS</sequence>
<feature type="compositionally biased region" description="Low complexity" evidence="1">
    <location>
        <begin position="30"/>
        <end position="42"/>
    </location>
</feature>
<evidence type="ECO:0000256" key="1">
    <source>
        <dbReference type="SAM" id="MobiDB-lite"/>
    </source>
</evidence>
<reference evidence="2" key="1">
    <citation type="submission" date="2021-06" db="EMBL/GenBank/DDBJ databases">
        <authorList>
            <person name="Kallberg Y."/>
            <person name="Tangrot J."/>
            <person name="Rosling A."/>
        </authorList>
    </citation>
    <scope>NUCLEOTIDE SEQUENCE</scope>
    <source>
        <strain evidence="2">87-6 pot B 2015</strain>
    </source>
</reference>
<dbReference type="EMBL" id="CAJVPP010007593">
    <property type="protein sequence ID" value="CAG8689912.1"/>
    <property type="molecule type" value="Genomic_DNA"/>
</dbReference>
<comment type="caution">
    <text evidence="2">The sequence shown here is derived from an EMBL/GenBank/DDBJ whole genome shotgun (WGS) entry which is preliminary data.</text>
</comment>
<evidence type="ECO:0000313" key="2">
    <source>
        <dbReference type="EMBL" id="CAG8689912.1"/>
    </source>
</evidence>
<evidence type="ECO:0000313" key="3">
    <source>
        <dbReference type="Proteomes" id="UP000789375"/>
    </source>
</evidence>
<organism evidence="2 3">
    <name type="scientific">Funneliformis mosseae</name>
    <name type="common">Endomycorrhizal fungus</name>
    <name type="synonym">Glomus mosseae</name>
    <dbReference type="NCBI Taxonomy" id="27381"/>
    <lineage>
        <taxon>Eukaryota</taxon>
        <taxon>Fungi</taxon>
        <taxon>Fungi incertae sedis</taxon>
        <taxon>Mucoromycota</taxon>
        <taxon>Glomeromycotina</taxon>
        <taxon>Glomeromycetes</taxon>
        <taxon>Glomerales</taxon>
        <taxon>Glomeraceae</taxon>
        <taxon>Funneliformis</taxon>
    </lineage>
</organism>
<keyword evidence="3" id="KW-1185">Reference proteome</keyword>
<protein>
    <submittedName>
        <fullName evidence="2">2207_t:CDS:1</fullName>
    </submittedName>
</protein>
<proteinExistence type="predicted"/>
<dbReference type="Proteomes" id="UP000789375">
    <property type="component" value="Unassembled WGS sequence"/>
</dbReference>
<feature type="non-terminal residue" evidence="2">
    <location>
        <position position="1"/>
    </location>
</feature>